<dbReference type="EMBL" id="FNAT01000003">
    <property type="protein sequence ID" value="SDE62841.1"/>
    <property type="molecule type" value="Genomic_DNA"/>
</dbReference>
<evidence type="ECO:0000256" key="1">
    <source>
        <dbReference type="SAM" id="Phobius"/>
    </source>
</evidence>
<organism evidence="2 3">
    <name type="scientific">Limimaricola pyoseonensis</name>
    <dbReference type="NCBI Taxonomy" id="521013"/>
    <lineage>
        <taxon>Bacteria</taxon>
        <taxon>Pseudomonadati</taxon>
        <taxon>Pseudomonadota</taxon>
        <taxon>Alphaproteobacteria</taxon>
        <taxon>Rhodobacterales</taxon>
        <taxon>Paracoccaceae</taxon>
        <taxon>Limimaricola</taxon>
    </lineage>
</organism>
<protein>
    <submittedName>
        <fullName evidence="2">Uncharacterized protein</fullName>
    </submittedName>
</protein>
<evidence type="ECO:0000313" key="2">
    <source>
        <dbReference type="EMBL" id="SDE62841.1"/>
    </source>
</evidence>
<dbReference type="AlphaFoldDB" id="A0A1G7EGT1"/>
<gene>
    <name evidence="2" type="ORF">SAMN04488567_2154</name>
</gene>
<keyword evidence="3" id="KW-1185">Reference proteome</keyword>
<feature type="transmembrane region" description="Helical" evidence="1">
    <location>
        <begin position="184"/>
        <end position="204"/>
    </location>
</feature>
<feature type="transmembrane region" description="Helical" evidence="1">
    <location>
        <begin position="26"/>
        <end position="46"/>
    </location>
</feature>
<name>A0A1G7EGT1_9RHOB</name>
<dbReference type="Proteomes" id="UP000198922">
    <property type="component" value="Unassembled WGS sequence"/>
</dbReference>
<keyword evidence="1" id="KW-1133">Transmembrane helix</keyword>
<reference evidence="3" key="1">
    <citation type="submission" date="2016-10" db="EMBL/GenBank/DDBJ databases">
        <authorList>
            <person name="Varghese N."/>
            <person name="Submissions S."/>
        </authorList>
    </citation>
    <scope>NUCLEOTIDE SEQUENCE [LARGE SCALE GENOMIC DNA]</scope>
    <source>
        <strain evidence="3">DSM 21424</strain>
    </source>
</reference>
<feature type="transmembrane region" description="Helical" evidence="1">
    <location>
        <begin position="216"/>
        <end position="236"/>
    </location>
</feature>
<evidence type="ECO:0000313" key="3">
    <source>
        <dbReference type="Proteomes" id="UP000198922"/>
    </source>
</evidence>
<accession>A0A1G7EGT1</accession>
<feature type="transmembrane region" description="Helical" evidence="1">
    <location>
        <begin position="58"/>
        <end position="77"/>
    </location>
</feature>
<keyword evidence="1" id="KW-0472">Membrane</keyword>
<feature type="transmembrane region" description="Helical" evidence="1">
    <location>
        <begin position="126"/>
        <end position="145"/>
    </location>
</feature>
<sequence>MVLLIAIPSMLLPASGSGTPEIVALIAIGAALFTLVEYTALSPSLVEFRDAPPFNRIRFLFTALNVFLLALVLRGAAEPSTLTEIARAVGTRLGAALDIAYSPVRLFLLALPQAGEPLPDLRGLAAVSYLLSLGSVAFFAALLRLRGWPLPSRNFNVWINLPTFDPTSGPDVIWRLRRDAQFNLVLGFLLPFVMPALVKLGLPLLGPIELSDPHALIWTVTAWAFLPASLLMRGVALQRVADMIDAQRERANARDRRMMPA</sequence>
<proteinExistence type="predicted"/>
<dbReference type="STRING" id="521013.SAMN04488567_2154"/>
<keyword evidence="1" id="KW-0812">Transmembrane</keyword>